<reference evidence="2" key="1">
    <citation type="submission" date="2017-03" db="EMBL/GenBank/DDBJ databases">
        <title>Phytopthora megakarya and P. palmivora, two closely related causual agents of cacao black pod achieved similar genome size and gene model numbers by different mechanisms.</title>
        <authorList>
            <person name="Ali S."/>
            <person name="Shao J."/>
            <person name="Larry D.J."/>
            <person name="Kronmiller B."/>
            <person name="Shen D."/>
            <person name="Strem M.D."/>
            <person name="Melnick R.L."/>
            <person name="Guiltinan M.J."/>
            <person name="Tyler B.M."/>
            <person name="Meinhardt L.W."/>
            <person name="Bailey B.A."/>
        </authorList>
    </citation>
    <scope>NUCLEOTIDE SEQUENCE [LARGE SCALE GENOMIC DNA]</scope>
    <source>
        <strain evidence="2">zdho120</strain>
    </source>
</reference>
<proteinExistence type="predicted"/>
<evidence type="ECO:0000313" key="2">
    <source>
        <dbReference type="Proteomes" id="UP000198211"/>
    </source>
</evidence>
<dbReference type="AlphaFoldDB" id="A0A225UAR5"/>
<dbReference type="InterPro" id="IPR043128">
    <property type="entry name" value="Rev_trsase/Diguanyl_cyclase"/>
</dbReference>
<organism evidence="1 2">
    <name type="scientific">Phytophthora megakarya</name>
    <dbReference type="NCBI Taxonomy" id="4795"/>
    <lineage>
        <taxon>Eukaryota</taxon>
        <taxon>Sar</taxon>
        <taxon>Stramenopiles</taxon>
        <taxon>Oomycota</taxon>
        <taxon>Peronosporomycetes</taxon>
        <taxon>Peronosporales</taxon>
        <taxon>Peronosporaceae</taxon>
        <taxon>Phytophthora</taxon>
    </lineage>
</organism>
<dbReference type="Gene3D" id="3.30.70.270">
    <property type="match status" value="1"/>
</dbReference>
<accession>A0A225UAR5</accession>
<name>A0A225UAR5_9STRA</name>
<sequence length="113" mass="13182">MKTDYDDIYVFIKSLNIKNDLEALRERLDMLRENKRYVKLSKCVFCAEVIPCVGDFAEREGVHIDPDKVQTIKKCPVPRTQEGPHSFPGLTKTKPNAKLHFDEEKLKDFKELK</sequence>
<dbReference type="Proteomes" id="UP000198211">
    <property type="component" value="Unassembled WGS sequence"/>
</dbReference>
<dbReference type="InterPro" id="IPR043502">
    <property type="entry name" value="DNA/RNA_pol_sf"/>
</dbReference>
<gene>
    <name evidence="1" type="ORF">PHMEG_00041576</name>
</gene>
<dbReference type="EMBL" id="NBNE01023232">
    <property type="protein sequence ID" value="OWY90337.1"/>
    <property type="molecule type" value="Genomic_DNA"/>
</dbReference>
<dbReference type="SUPFAM" id="SSF56672">
    <property type="entry name" value="DNA/RNA polymerases"/>
    <property type="match status" value="1"/>
</dbReference>
<protein>
    <submittedName>
        <fullName evidence="1">DNA/RNA polymerase</fullName>
    </submittedName>
</protein>
<evidence type="ECO:0000313" key="1">
    <source>
        <dbReference type="EMBL" id="OWY90337.1"/>
    </source>
</evidence>
<comment type="caution">
    <text evidence="1">The sequence shown here is derived from an EMBL/GenBank/DDBJ whole genome shotgun (WGS) entry which is preliminary data.</text>
</comment>
<dbReference type="OrthoDB" id="415724at2759"/>
<keyword evidence="2" id="KW-1185">Reference proteome</keyword>